<name>A0A2B9DAP4_BACCE</name>
<reference evidence="2 3" key="1">
    <citation type="submission" date="2017-09" db="EMBL/GenBank/DDBJ databases">
        <title>Large-scale bioinformatics analysis of Bacillus genomes uncovers conserved roles of natural products in bacterial physiology.</title>
        <authorList>
            <consortium name="Agbiome Team Llc"/>
            <person name="Bleich R.M."/>
            <person name="Grubbs K.J."/>
            <person name="Santa Maria K.C."/>
            <person name="Allen S.E."/>
            <person name="Farag S."/>
            <person name="Shank E.A."/>
            <person name="Bowers A."/>
        </authorList>
    </citation>
    <scope>NUCLEOTIDE SEQUENCE [LARGE SCALE GENOMIC DNA]</scope>
    <source>
        <strain evidence="2 3">AFS053130</strain>
    </source>
</reference>
<proteinExistence type="predicted"/>
<dbReference type="GO" id="GO:0003677">
    <property type="term" value="F:DNA binding"/>
    <property type="evidence" value="ECO:0007669"/>
    <property type="project" value="InterPro"/>
</dbReference>
<evidence type="ECO:0000313" key="2">
    <source>
        <dbReference type="EMBL" id="PGM89738.1"/>
    </source>
</evidence>
<dbReference type="EMBL" id="NUHO01000102">
    <property type="protein sequence ID" value="PGM89738.1"/>
    <property type="molecule type" value="Genomic_DNA"/>
</dbReference>
<sequence length="78" mass="8856">MKASDEQKTTVREYRESKGLSINELSKGAKIPVSTLYDVETGRRSLKANKAKKMAEFLEVPIETLFKPTYYRALSIAE</sequence>
<dbReference type="Pfam" id="PF01381">
    <property type="entry name" value="HTH_3"/>
    <property type="match status" value="1"/>
</dbReference>
<feature type="domain" description="HTH cro/C1-type" evidence="1">
    <location>
        <begin position="11"/>
        <end position="65"/>
    </location>
</feature>
<organism evidence="2 3">
    <name type="scientific">Bacillus cereus</name>
    <dbReference type="NCBI Taxonomy" id="1396"/>
    <lineage>
        <taxon>Bacteria</taxon>
        <taxon>Bacillati</taxon>
        <taxon>Bacillota</taxon>
        <taxon>Bacilli</taxon>
        <taxon>Bacillales</taxon>
        <taxon>Bacillaceae</taxon>
        <taxon>Bacillus</taxon>
        <taxon>Bacillus cereus group</taxon>
    </lineage>
</organism>
<evidence type="ECO:0000313" key="3">
    <source>
        <dbReference type="Proteomes" id="UP000222054"/>
    </source>
</evidence>
<dbReference type="InterPro" id="IPR001387">
    <property type="entry name" value="Cro/C1-type_HTH"/>
</dbReference>
<evidence type="ECO:0000259" key="1">
    <source>
        <dbReference type="PROSITE" id="PS50943"/>
    </source>
</evidence>
<dbReference type="SMART" id="SM00530">
    <property type="entry name" value="HTH_XRE"/>
    <property type="match status" value="1"/>
</dbReference>
<gene>
    <name evidence="2" type="ORF">CN958_23445</name>
</gene>
<accession>A0A2B9DAP4</accession>
<comment type="caution">
    <text evidence="2">The sequence shown here is derived from an EMBL/GenBank/DDBJ whole genome shotgun (WGS) entry which is preliminary data.</text>
</comment>
<dbReference type="RefSeq" id="WP_002192132.1">
    <property type="nucleotide sequence ID" value="NZ_NUHO01000102.1"/>
</dbReference>
<dbReference type="PROSITE" id="PS50943">
    <property type="entry name" value="HTH_CROC1"/>
    <property type="match status" value="1"/>
</dbReference>
<protein>
    <submittedName>
        <fullName evidence="2">XRE family transcriptional regulator</fullName>
    </submittedName>
</protein>
<dbReference type="AlphaFoldDB" id="A0A2B9DAP4"/>
<dbReference type="SUPFAM" id="SSF47413">
    <property type="entry name" value="lambda repressor-like DNA-binding domains"/>
    <property type="match status" value="1"/>
</dbReference>
<dbReference type="Proteomes" id="UP000222054">
    <property type="component" value="Unassembled WGS sequence"/>
</dbReference>
<dbReference type="CDD" id="cd00093">
    <property type="entry name" value="HTH_XRE"/>
    <property type="match status" value="1"/>
</dbReference>
<dbReference type="InterPro" id="IPR010982">
    <property type="entry name" value="Lambda_DNA-bd_dom_sf"/>
</dbReference>
<dbReference type="Gene3D" id="1.10.260.40">
    <property type="entry name" value="lambda repressor-like DNA-binding domains"/>
    <property type="match status" value="1"/>
</dbReference>